<proteinExistence type="predicted"/>
<gene>
    <name evidence="1" type="ORF">BRZCDTV_408</name>
</gene>
<reference evidence="1" key="1">
    <citation type="submission" date="2018-03" db="EMBL/GenBank/DDBJ databases">
        <authorList>
            <consortium name="Urmite Genomes"/>
        </authorList>
    </citation>
    <scope>NUCLEOTIDE SEQUENCE [LARGE SCALE GENOMIC DNA]</scope>
    <source>
        <strain evidence="1">IHUMI-27.7</strain>
    </source>
</reference>
<accession>A0A2R8FEV1</accession>
<dbReference type="EMBL" id="LT994651">
    <property type="protein sequence ID" value="SPN79547.1"/>
    <property type="molecule type" value="Genomic_DNA"/>
</dbReference>
<evidence type="ECO:0000313" key="2">
    <source>
        <dbReference type="Proteomes" id="UP000273054"/>
    </source>
</evidence>
<sequence length="167" mass="18943">MRTVHDLPPELLNMVYSYCPRDLTNAPPNVVQRCTEEGVYREALGGRRVPKGFTAKQAYEIYSARGKFIPLYYNDETYFVPIFPRTTVPQLIDEISNIVRESKGIELDISGQRISLGSVHPNLILNRGPMNVTSPLFVRRTKYGGIQNKQPNISIYDSSDSVRIHAL</sequence>
<protein>
    <submittedName>
        <fullName evidence="1">Uncharacterized protein</fullName>
    </submittedName>
</protein>
<evidence type="ECO:0000313" key="1">
    <source>
        <dbReference type="EMBL" id="SPN79547.1"/>
    </source>
</evidence>
<name>A0A2R8FEV1_9VIRU</name>
<organism evidence="1">
    <name type="scientific">Brazilian cedratvirus IHUMI</name>
    <dbReference type="NCBI Taxonomy" id="2126980"/>
    <lineage>
        <taxon>Viruses</taxon>
        <taxon>Pithoviruses</taxon>
        <taxon>Orthocedratvirinae</taxon>
        <taxon>Alphacedratvirus</taxon>
        <taxon>Alphacedratvirus brasiliense</taxon>
    </lineage>
</organism>
<keyword evidence="2" id="KW-1185">Reference proteome</keyword>
<dbReference type="Proteomes" id="UP000273054">
    <property type="component" value="Segment"/>
</dbReference>